<keyword evidence="10 13" id="KW-0234">DNA repair</keyword>
<evidence type="ECO:0000256" key="11">
    <source>
        <dbReference type="ARBA" id="ARBA00023242"/>
    </source>
</evidence>
<comment type="caution">
    <text evidence="14">The sequence shown here is derived from an EMBL/GenBank/DDBJ whole genome shotgun (WGS) entry which is preliminary data.</text>
</comment>
<evidence type="ECO:0000313" key="14">
    <source>
        <dbReference type="EMBL" id="KAF7684282.1"/>
    </source>
</evidence>
<evidence type="ECO:0000256" key="8">
    <source>
        <dbReference type="ARBA" id="ARBA00023015"/>
    </source>
</evidence>
<sequence length="216" mass="25116">MNLFLIMDFSLPHWQSISNPQKALSNIMTFINSFVRSRTDNKILIIYNMKICFDTSKSPLSSLDLKTFQLESKNETQLSSDFGYTLWLARNIKSRILIFHLGYEGNYFNMVKAIAVAQRMKIRVDIVSFKDVPLLHQLAVLTNGFYHNKEEGLMEFLLKLQGTSHKPTEDKYYSETYCTCHSNRILYGLLCPVCLAIYCKFIPVCKRCKSKFAFEK</sequence>
<keyword evidence="15" id="KW-1185">Reference proteome</keyword>
<evidence type="ECO:0000313" key="15">
    <source>
        <dbReference type="Proteomes" id="UP001516464"/>
    </source>
</evidence>
<keyword evidence="9 13" id="KW-0804">Transcription</keyword>
<keyword evidence="4 13" id="KW-0479">Metal-binding</keyword>
<dbReference type="Pfam" id="PF03850">
    <property type="entry name" value="Tfb4"/>
    <property type="match status" value="1"/>
</dbReference>
<dbReference type="InterPro" id="IPR004600">
    <property type="entry name" value="TFIIH_Tfb4/GTF2H3"/>
</dbReference>
<keyword evidence="6 13" id="KW-0863">Zinc-finger</keyword>
<dbReference type="PANTHER" id="PTHR12831:SF0">
    <property type="entry name" value="GENERAL TRANSCRIPTION FACTOR IIH SUBUNIT 3"/>
    <property type="match status" value="1"/>
</dbReference>
<evidence type="ECO:0000256" key="7">
    <source>
        <dbReference type="ARBA" id="ARBA00022833"/>
    </source>
</evidence>
<protein>
    <recommendedName>
        <fullName evidence="3 13">General transcription and DNA repair factor IIH subunit TFB4</fullName>
        <shortName evidence="13">TFIIH subunit TFB4</shortName>
    </recommendedName>
    <alternativeName>
        <fullName evidence="12 13">RNA polymerase II transcription factor B subunit 4</fullName>
    </alternativeName>
</protein>
<dbReference type="InterPro" id="IPR036465">
    <property type="entry name" value="vWFA_dom_sf"/>
</dbReference>
<evidence type="ECO:0000256" key="4">
    <source>
        <dbReference type="ARBA" id="ARBA00022723"/>
    </source>
</evidence>
<evidence type="ECO:0000256" key="9">
    <source>
        <dbReference type="ARBA" id="ARBA00023163"/>
    </source>
</evidence>
<accession>A0ABQ7I1I5</accession>
<dbReference type="Gene3D" id="3.40.50.410">
    <property type="entry name" value="von Willebrand factor, type A domain"/>
    <property type="match status" value="1"/>
</dbReference>
<evidence type="ECO:0000256" key="13">
    <source>
        <dbReference type="RuleBase" id="RU368090"/>
    </source>
</evidence>
<evidence type="ECO:0000256" key="12">
    <source>
        <dbReference type="ARBA" id="ARBA00033341"/>
    </source>
</evidence>
<evidence type="ECO:0000256" key="6">
    <source>
        <dbReference type="ARBA" id="ARBA00022771"/>
    </source>
</evidence>
<evidence type="ECO:0000256" key="3">
    <source>
        <dbReference type="ARBA" id="ARBA00021280"/>
    </source>
</evidence>
<keyword evidence="11 13" id="KW-0539">Nucleus</keyword>
<proteinExistence type="inferred from homology"/>
<keyword evidence="7 13" id="KW-0862">Zinc</keyword>
<evidence type="ECO:0000256" key="10">
    <source>
        <dbReference type="ARBA" id="ARBA00023204"/>
    </source>
</evidence>
<dbReference type="Proteomes" id="UP001516464">
    <property type="component" value="Unassembled WGS sequence"/>
</dbReference>
<comment type="similarity">
    <text evidence="2 13">Belongs to the TFB4 family.</text>
</comment>
<evidence type="ECO:0000256" key="2">
    <source>
        <dbReference type="ARBA" id="ARBA00005273"/>
    </source>
</evidence>
<comment type="function">
    <text evidence="13">Component of the general transcription and DNA repair factor IIH (TFIIH) core complex, which is involved in general and transcription-coupled nucleotide excision repair (NER) of damaged DNA and, when complexed to TFIIK, in RNA transcription by RNA polymerase II. In NER, TFIIH acts by opening DNA around the lesion to allow the excision of the damaged oligonucleotide and its replacement by a new DNA fragment. In transcription, TFIIH has an essential role in transcription initiation. When the pre-initiation complex (PIC) has been established, TFIIH is required for promoter opening and promoter escape. Phosphorylation of the C-terminal tail (CTD) of the largest subunit of RNA polymerase II by the kinase module TFIIK controls the initiation of transcription.</text>
</comment>
<gene>
    <name evidence="14" type="primary">GTF2H3</name>
    <name evidence="14" type="ORF">TCON_0535</name>
</gene>
<keyword evidence="8 13" id="KW-0805">Transcription regulation</keyword>
<evidence type="ECO:0000256" key="5">
    <source>
        <dbReference type="ARBA" id="ARBA00022763"/>
    </source>
</evidence>
<comment type="subunit">
    <text evidence="13">Component of the 7-subunit TFIIH core complex composed of XPB/SSL2, XPD/RAD3, SSL1, TFB1, TFB2, TFB4 and TFB5, which is active in NER. The core complex associates with the 3-subunit CTD-kinase module TFIIK composed of CCL1, KIN28 and TFB3 to form the 10-subunit holoenzyme (holo-TFIIH) active in transcription.</text>
</comment>
<dbReference type="EMBL" id="SBIQ01000020">
    <property type="protein sequence ID" value="KAF7684282.1"/>
    <property type="molecule type" value="Genomic_DNA"/>
</dbReference>
<keyword evidence="5 13" id="KW-0227">DNA damage</keyword>
<organism evidence="14 15">
    <name type="scientific">Astathelohania contejeani</name>
    <dbReference type="NCBI Taxonomy" id="164912"/>
    <lineage>
        <taxon>Eukaryota</taxon>
        <taxon>Fungi</taxon>
        <taxon>Fungi incertae sedis</taxon>
        <taxon>Microsporidia</taxon>
        <taxon>Astathelohaniidae</taxon>
        <taxon>Astathelohania</taxon>
    </lineage>
</organism>
<dbReference type="PANTHER" id="PTHR12831">
    <property type="entry name" value="TRANSCRIPTION INITIATION FACTOR IIH TFIIH , POLYPEPTIDE 3-RELATED"/>
    <property type="match status" value="1"/>
</dbReference>
<comment type="subcellular location">
    <subcellularLocation>
        <location evidence="1 13">Nucleus</location>
    </subcellularLocation>
</comment>
<reference evidence="14 15" key="1">
    <citation type="submission" date="2019-01" db="EMBL/GenBank/DDBJ databases">
        <title>Genomes sequencing and comparative genomics of infectious freshwater microsporidia, Cucumispora dikerogammari and Thelohania contejeani.</title>
        <authorList>
            <person name="Cormier A."/>
            <person name="Giraud I."/>
            <person name="Wattier R."/>
            <person name="Teixeira M."/>
            <person name="Grandjean F."/>
            <person name="Rigaud T."/>
            <person name="Cordaux R."/>
        </authorList>
    </citation>
    <scope>NUCLEOTIDE SEQUENCE [LARGE SCALE GENOMIC DNA]</scope>
    <source>
        <strain evidence="14">T1</strain>
        <tissue evidence="14">Spores</tissue>
    </source>
</reference>
<evidence type="ECO:0000256" key="1">
    <source>
        <dbReference type="ARBA" id="ARBA00004123"/>
    </source>
</evidence>
<name>A0ABQ7I1I5_9MICR</name>